<dbReference type="InterPro" id="IPR036661">
    <property type="entry name" value="Luciferase-like_sf"/>
</dbReference>
<dbReference type="Pfam" id="PF00296">
    <property type="entry name" value="Bac_luciferase"/>
    <property type="match status" value="1"/>
</dbReference>
<dbReference type="GO" id="GO:0004497">
    <property type="term" value="F:monooxygenase activity"/>
    <property type="evidence" value="ECO:0007669"/>
    <property type="project" value="UniProtKB-KW"/>
</dbReference>
<dbReference type="Proteomes" id="UP000535890">
    <property type="component" value="Unassembled WGS sequence"/>
</dbReference>
<evidence type="ECO:0000313" key="3">
    <source>
        <dbReference type="EMBL" id="NYD37011.1"/>
    </source>
</evidence>
<dbReference type="EMBL" id="JACCBN010000001">
    <property type="protein sequence ID" value="NYD37011.1"/>
    <property type="molecule type" value="Genomic_DNA"/>
</dbReference>
<protein>
    <submittedName>
        <fullName evidence="3">Alkanesulfonate monooxygenase SsuD/methylene tetrahydromethanopterin reductase-like flavin-dependent oxidoreductase (Luciferase family)</fullName>
    </submittedName>
</protein>
<evidence type="ECO:0000259" key="2">
    <source>
        <dbReference type="Pfam" id="PF00296"/>
    </source>
</evidence>
<proteinExistence type="predicted"/>
<sequence length="287" mass="30969">MRIGLTVLPEHPRDEATRRWRAVEELGFATGWTYDHLGWRTLVDGPWYGAVPTLALAALVTERIEIGPFVVSPNVRSPVPFARDVITLDDLSRGRFTAALGAGTPRGYDTEVLGLPRPGSRLARFEEFTVLLDRLLTEERVTHHGTYYEAVEARTAPGCVQRPRVPFVLAADGPRTVDLAARLGEGWVTTGRGGDDLDGWWAGVADLGTAYGEARARAGHDPASGRRVLNTDGAPVYPLSSAGLFDDVVGRAGELGFTDVAVAWPRREGVFAGDEDVLTAITVPSSP</sequence>
<reference evidence="3 4" key="1">
    <citation type="submission" date="2020-07" db="EMBL/GenBank/DDBJ databases">
        <title>Sequencing the genomes of 1000 actinobacteria strains.</title>
        <authorList>
            <person name="Klenk H.-P."/>
        </authorList>
    </citation>
    <scope>NUCLEOTIDE SEQUENCE [LARGE SCALE GENOMIC DNA]</scope>
    <source>
        <strain evidence="3 4">DSM 45772</strain>
    </source>
</reference>
<organism evidence="3 4">
    <name type="scientific">Actinomycetospora corticicola</name>
    <dbReference type="NCBI Taxonomy" id="663602"/>
    <lineage>
        <taxon>Bacteria</taxon>
        <taxon>Bacillati</taxon>
        <taxon>Actinomycetota</taxon>
        <taxon>Actinomycetes</taxon>
        <taxon>Pseudonocardiales</taxon>
        <taxon>Pseudonocardiaceae</taxon>
        <taxon>Actinomycetospora</taxon>
    </lineage>
</organism>
<dbReference type="PANTHER" id="PTHR43244:SF1">
    <property type="entry name" value="5,10-METHYLENETETRAHYDROMETHANOPTERIN REDUCTASE"/>
    <property type="match status" value="1"/>
</dbReference>
<dbReference type="SUPFAM" id="SSF51679">
    <property type="entry name" value="Bacterial luciferase-like"/>
    <property type="match status" value="1"/>
</dbReference>
<feature type="domain" description="Luciferase-like" evidence="2">
    <location>
        <begin position="11"/>
        <end position="228"/>
    </location>
</feature>
<dbReference type="PANTHER" id="PTHR43244">
    <property type="match status" value="1"/>
</dbReference>
<accession>A0A7Y9J6F9</accession>
<comment type="caution">
    <text evidence="3">The sequence shown here is derived from an EMBL/GenBank/DDBJ whole genome shotgun (WGS) entry which is preliminary data.</text>
</comment>
<dbReference type="InterPro" id="IPR050564">
    <property type="entry name" value="F420-G6PD/mer"/>
</dbReference>
<keyword evidence="1" id="KW-0560">Oxidoreductase</keyword>
<keyword evidence="4" id="KW-1185">Reference proteome</keyword>
<evidence type="ECO:0000313" key="4">
    <source>
        <dbReference type="Proteomes" id="UP000535890"/>
    </source>
</evidence>
<name>A0A7Y9J6F9_9PSEU</name>
<evidence type="ECO:0000256" key="1">
    <source>
        <dbReference type="ARBA" id="ARBA00023002"/>
    </source>
</evidence>
<keyword evidence="3" id="KW-0503">Monooxygenase</keyword>
<dbReference type="InterPro" id="IPR011251">
    <property type="entry name" value="Luciferase-like_dom"/>
</dbReference>
<dbReference type="AlphaFoldDB" id="A0A7Y9J6F9"/>
<dbReference type="RefSeq" id="WP_179794602.1">
    <property type="nucleotide sequence ID" value="NZ_BAABHP010000014.1"/>
</dbReference>
<dbReference type="GO" id="GO:0016705">
    <property type="term" value="F:oxidoreductase activity, acting on paired donors, with incorporation or reduction of molecular oxygen"/>
    <property type="evidence" value="ECO:0007669"/>
    <property type="project" value="InterPro"/>
</dbReference>
<gene>
    <name evidence="3" type="ORF">BJ983_003113</name>
</gene>
<dbReference type="Gene3D" id="3.20.20.30">
    <property type="entry name" value="Luciferase-like domain"/>
    <property type="match status" value="1"/>
</dbReference>